<dbReference type="Proteomes" id="UP000182658">
    <property type="component" value="Unassembled WGS sequence"/>
</dbReference>
<evidence type="ECO:0000256" key="1">
    <source>
        <dbReference type="SAM" id="MobiDB-lite"/>
    </source>
</evidence>
<dbReference type="EMBL" id="KV875095">
    <property type="protein sequence ID" value="OIW32250.1"/>
    <property type="molecule type" value="Genomic_DNA"/>
</dbReference>
<dbReference type="AlphaFoldDB" id="A0A1J7JWU9"/>
<proteinExistence type="predicted"/>
<keyword evidence="3" id="KW-1185">Reference proteome</keyword>
<organism evidence="2 3">
    <name type="scientific">Coniochaeta ligniaria NRRL 30616</name>
    <dbReference type="NCBI Taxonomy" id="1408157"/>
    <lineage>
        <taxon>Eukaryota</taxon>
        <taxon>Fungi</taxon>
        <taxon>Dikarya</taxon>
        <taxon>Ascomycota</taxon>
        <taxon>Pezizomycotina</taxon>
        <taxon>Sordariomycetes</taxon>
        <taxon>Sordariomycetidae</taxon>
        <taxon>Coniochaetales</taxon>
        <taxon>Coniochaetaceae</taxon>
        <taxon>Coniochaeta</taxon>
    </lineage>
</organism>
<name>A0A1J7JWU9_9PEZI</name>
<feature type="compositionally biased region" description="Polar residues" evidence="1">
    <location>
        <begin position="43"/>
        <end position="64"/>
    </location>
</feature>
<feature type="region of interest" description="Disordered" evidence="1">
    <location>
        <begin position="24"/>
        <end position="73"/>
    </location>
</feature>
<evidence type="ECO:0000313" key="2">
    <source>
        <dbReference type="EMBL" id="OIW32250.1"/>
    </source>
</evidence>
<gene>
    <name evidence="2" type="ORF">CONLIGDRAFT_641984</name>
</gene>
<reference evidence="2 3" key="1">
    <citation type="submission" date="2016-10" db="EMBL/GenBank/DDBJ databases">
        <title>Draft genome sequence of Coniochaeta ligniaria NRRL30616, a lignocellulolytic fungus for bioabatement of inhibitors in plant biomass hydrolysates.</title>
        <authorList>
            <consortium name="DOE Joint Genome Institute"/>
            <person name="Jimenez D.J."/>
            <person name="Hector R.E."/>
            <person name="Riley R."/>
            <person name="Sun H."/>
            <person name="Grigoriev I.V."/>
            <person name="Van Elsas J.D."/>
            <person name="Nichols N.N."/>
        </authorList>
    </citation>
    <scope>NUCLEOTIDE SEQUENCE [LARGE SCALE GENOMIC DNA]</scope>
    <source>
        <strain evidence="2 3">NRRL 30616</strain>
    </source>
</reference>
<evidence type="ECO:0000313" key="3">
    <source>
        <dbReference type="Proteomes" id="UP000182658"/>
    </source>
</evidence>
<protein>
    <submittedName>
        <fullName evidence="2">Uncharacterized protein</fullName>
    </submittedName>
</protein>
<dbReference type="InParanoid" id="A0A1J7JWU9"/>
<accession>A0A1J7JWU9</accession>
<sequence>MRVVWKTDHCVRVWWMNCRSEPMFTTNEEGPEQSAVGFRRSRQANSSVAADSSDHTIISSQQDSDPQDRRSASAEYFLPQDPAPAYQLRICDVRHMAGSHGLSALDAKYKPAREKIELIAHPGSPATPTTVGKVPALADLVFATYTIISIESQSCRRDEALNRPQPSLRPRAGS</sequence>